<evidence type="ECO:0000313" key="3">
    <source>
        <dbReference type="WBParaSite" id="HPBE_0001797901-mRNA-1"/>
    </source>
</evidence>
<organism evidence="2 3">
    <name type="scientific">Heligmosomoides polygyrus</name>
    <name type="common">Parasitic roundworm</name>
    <dbReference type="NCBI Taxonomy" id="6339"/>
    <lineage>
        <taxon>Eukaryota</taxon>
        <taxon>Metazoa</taxon>
        <taxon>Ecdysozoa</taxon>
        <taxon>Nematoda</taxon>
        <taxon>Chromadorea</taxon>
        <taxon>Rhabditida</taxon>
        <taxon>Rhabditina</taxon>
        <taxon>Rhabditomorpha</taxon>
        <taxon>Strongyloidea</taxon>
        <taxon>Heligmosomidae</taxon>
        <taxon>Heligmosomoides</taxon>
    </lineage>
</organism>
<evidence type="ECO:0000313" key="1">
    <source>
        <dbReference type="EMBL" id="VDP10365.1"/>
    </source>
</evidence>
<name>A0A183G819_HELPZ</name>
<dbReference type="Proteomes" id="UP000050761">
    <property type="component" value="Unassembled WGS sequence"/>
</dbReference>
<dbReference type="EMBL" id="UZAH01030389">
    <property type="protein sequence ID" value="VDP10365.1"/>
    <property type="molecule type" value="Genomic_DNA"/>
</dbReference>
<evidence type="ECO:0000313" key="2">
    <source>
        <dbReference type="Proteomes" id="UP000050761"/>
    </source>
</evidence>
<proteinExistence type="predicted"/>
<sequence length="113" mass="12669">MTILIADAKELFNIIGLAMTDPNTSHVFESIIQNGFYTREYRRYKELFNIIGLAMTDLAESMKKSLTIVRLKSLVDIIVMSGSCNGHCTLGRVLRFLIQASFLGCLVFEGCKV</sequence>
<protein>
    <submittedName>
        <fullName evidence="3">CNOT1_CAF1_bind domain-containing protein</fullName>
    </submittedName>
</protein>
<gene>
    <name evidence="1" type="ORF">HPBE_LOCUS17978</name>
</gene>
<accession>A0A183G819</accession>
<keyword evidence="2" id="KW-1185">Reference proteome</keyword>
<dbReference type="AlphaFoldDB" id="A0A183G819"/>
<accession>A0A3P8BW00</accession>
<reference evidence="3" key="2">
    <citation type="submission" date="2019-09" db="UniProtKB">
        <authorList>
            <consortium name="WormBaseParasite"/>
        </authorList>
    </citation>
    <scope>IDENTIFICATION</scope>
</reference>
<reference evidence="1 2" key="1">
    <citation type="submission" date="2018-11" db="EMBL/GenBank/DDBJ databases">
        <authorList>
            <consortium name="Pathogen Informatics"/>
        </authorList>
    </citation>
    <scope>NUCLEOTIDE SEQUENCE [LARGE SCALE GENOMIC DNA]</scope>
</reference>
<dbReference type="WBParaSite" id="HPBE_0001797901-mRNA-1">
    <property type="protein sequence ID" value="HPBE_0001797901-mRNA-1"/>
    <property type="gene ID" value="HPBE_0001797901"/>
</dbReference>